<dbReference type="SUPFAM" id="SSF100895">
    <property type="entry name" value="Kazal-type serine protease inhibitors"/>
    <property type="match status" value="1"/>
</dbReference>
<feature type="region of interest" description="Disordered" evidence="9">
    <location>
        <begin position="1"/>
        <end position="38"/>
    </location>
</feature>
<evidence type="ECO:0000256" key="6">
    <source>
        <dbReference type="ARBA" id="ARBA00023136"/>
    </source>
</evidence>
<keyword evidence="12" id="KW-1185">Reference proteome</keyword>
<feature type="transmembrane region" description="Helical" evidence="8">
    <location>
        <begin position="124"/>
        <end position="145"/>
    </location>
</feature>
<organism evidence="12 13">
    <name type="scientific">Eublepharis macularius</name>
    <name type="common">Leopard gecko</name>
    <name type="synonym">Cyrtodactylus macularius</name>
    <dbReference type="NCBI Taxonomy" id="481883"/>
    <lineage>
        <taxon>Eukaryota</taxon>
        <taxon>Metazoa</taxon>
        <taxon>Chordata</taxon>
        <taxon>Craniata</taxon>
        <taxon>Vertebrata</taxon>
        <taxon>Euteleostomi</taxon>
        <taxon>Lepidosauria</taxon>
        <taxon>Squamata</taxon>
        <taxon>Bifurcata</taxon>
        <taxon>Gekkota</taxon>
        <taxon>Eublepharidae</taxon>
        <taxon>Eublepharinae</taxon>
        <taxon>Eublepharis</taxon>
    </lineage>
</organism>
<dbReference type="InterPro" id="IPR002350">
    <property type="entry name" value="Kazal_dom"/>
</dbReference>
<dbReference type="AlphaFoldDB" id="A0AA97JXD0"/>
<reference evidence="13" key="1">
    <citation type="submission" date="2025-08" db="UniProtKB">
        <authorList>
            <consortium name="RefSeq"/>
        </authorList>
    </citation>
    <scope>IDENTIFICATION</scope>
    <source>
        <tissue evidence="13">Blood</tissue>
    </source>
</reference>
<keyword evidence="8" id="KW-0406">Ion transport</keyword>
<dbReference type="GO" id="GO:0015347">
    <property type="term" value="F:sodium-independent organic anion transmembrane transporter activity"/>
    <property type="evidence" value="ECO:0007669"/>
    <property type="project" value="TreeGrafter"/>
</dbReference>
<dbReference type="KEGG" id="emc:129335957"/>
<feature type="transmembrane region" description="Helical" evidence="8">
    <location>
        <begin position="228"/>
        <end position="247"/>
    </location>
</feature>
<dbReference type="Proteomes" id="UP001190640">
    <property type="component" value="Chromosome 9"/>
</dbReference>
<dbReference type="GO" id="GO:0015125">
    <property type="term" value="F:bile acid transmembrane transporter activity"/>
    <property type="evidence" value="ECO:0007669"/>
    <property type="project" value="TreeGrafter"/>
</dbReference>
<evidence type="ECO:0000256" key="9">
    <source>
        <dbReference type="SAM" id="MobiDB-lite"/>
    </source>
</evidence>
<feature type="compositionally biased region" description="Basic and acidic residues" evidence="9">
    <location>
        <begin position="1"/>
        <end position="10"/>
    </location>
</feature>
<dbReference type="PANTHER" id="PTHR11388:SF16">
    <property type="entry name" value="SOLUTE CARRIER ORGANIC ANION TRANSPORTER FAMILY MEMBER 1A2"/>
    <property type="match status" value="1"/>
</dbReference>
<dbReference type="GeneID" id="129335957"/>
<keyword evidence="6 8" id="KW-0472">Membrane</keyword>
<dbReference type="GO" id="GO:0006811">
    <property type="term" value="P:monoatomic ion transport"/>
    <property type="evidence" value="ECO:0007669"/>
    <property type="project" value="UniProtKB-KW"/>
</dbReference>
<feature type="domain" description="Kazal-like" evidence="11">
    <location>
        <begin position="471"/>
        <end position="523"/>
    </location>
</feature>
<comment type="similarity">
    <text evidence="2 8">Belongs to the organo anion transporter (TC 2.A.60) family.</text>
</comment>
<evidence type="ECO:0000256" key="7">
    <source>
        <dbReference type="ARBA" id="ARBA00023157"/>
    </source>
</evidence>
<comment type="caution">
    <text evidence="8">Lacks conserved residue(s) required for the propagation of feature annotation.</text>
</comment>
<keyword evidence="4 8" id="KW-0812">Transmembrane</keyword>
<gene>
    <name evidence="13" type="primary">SLCO1A2</name>
</gene>
<dbReference type="InterPro" id="IPR036259">
    <property type="entry name" value="MFS_trans_sf"/>
</dbReference>
<name>A0AA97JXD0_EUBMA</name>
<dbReference type="GO" id="GO:0043252">
    <property type="term" value="P:sodium-independent organic anion transport"/>
    <property type="evidence" value="ECO:0007669"/>
    <property type="project" value="TreeGrafter"/>
</dbReference>
<dbReference type="InterPro" id="IPR004156">
    <property type="entry name" value="OATP"/>
</dbReference>
<evidence type="ECO:0000256" key="2">
    <source>
        <dbReference type="ARBA" id="ARBA00009657"/>
    </source>
</evidence>
<feature type="transmembrane region" description="Helical" evidence="8">
    <location>
        <begin position="87"/>
        <end position="112"/>
    </location>
</feature>
<dbReference type="GO" id="GO:0016323">
    <property type="term" value="C:basolateral plasma membrane"/>
    <property type="evidence" value="ECO:0007669"/>
    <property type="project" value="TreeGrafter"/>
</dbReference>
<evidence type="ECO:0000256" key="3">
    <source>
        <dbReference type="ARBA" id="ARBA00022475"/>
    </source>
</evidence>
<evidence type="ECO:0000256" key="4">
    <source>
        <dbReference type="ARBA" id="ARBA00022692"/>
    </source>
</evidence>
<protein>
    <recommendedName>
        <fullName evidence="8">Solute carrier organic anion transporter family member</fullName>
    </recommendedName>
</protein>
<proteinExistence type="inferred from homology"/>
<dbReference type="Pfam" id="PF07648">
    <property type="entry name" value="Kazal_2"/>
    <property type="match status" value="1"/>
</dbReference>
<keyword evidence="5 8" id="KW-1133">Transmembrane helix</keyword>
<feature type="transmembrane region" description="Helical" evidence="8">
    <location>
        <begin position="552"/>
        <end position="577"/>
    </location>
</feature>
<evidence type="ECO:0000313" key="13">
    <source>
        <dbReference type="RefSeq" id="XP_054844841.1"/>
    </source>
</evidence>
<dbReference type="PROSITE" id="PS51465">
    <property type="entry name" value="KAZAL_2"/>
    <property type="match status" value="1"/>
</dbReference>
<feature type="region of interest" description="Disordered" evidence="9">
    <location>
        <begin position="676"/>
        <end position="696"/>
    </location>
</feature>
<accession>A0AA97JXD0</accession>
<evidence type="ECO:0000256" key="8">
    <source>
        <dbReference type="RuleBase" id="RU362056"/>
    </source>
</evidence>
<feature type="transmembrane region" description="Helical" evidence="8">
    <location>
        <begin position="392"/>
        <end position="414"/>
    </location>
</feature>
<dbReference type="PANTHER" id="PTHR11388">
    <property type="entry name" value="ORGANIC ANION TRANSPORTER"/>
    <property type="match status" value="1"/>
</dbReference>
<evidence type="ECO:0000313" key="12">
    <source>
        <dbReference type="Proteomes" id="UP001190640"/>
    </source>
</evidence>
<dbReference type="CTD" id="6579"/>
<comment type="subcellular location">
    <subcellularLocation>
        <location evidence="1 8">Cell membrane</location>
        <topology evidence="1 8">Multi-pass membrane protein</topology>
    </subcellularLocation>
</comment>
<dbReference type="SUPFAM" id="SSF103473">
    <property type="entry name" value="MFS general substrate transporter"/>
    <property type="match status" value="1"/>
</dbReference>
<dbReference type="InterPro" id="IPR020846">
    <property type="entry name" value="MFS_dom"/>
</dbReference>
<feature type="transmembrane region" description="Helical" evidence="8">
    <location>
        <begin position="641"/>
        <end position="665"/>
    </location>
</feature>
<evidence type="ECO:0000259" key="11">
    <source>
        <dbReference type="PROSITE" id="PS51465"/>
    </source>
</evidence>
<feature type="transmembrane region" description="Helical" evidence="8">
    <location>
        <begin position="277"/>
        <end position="300"/>
    </location>
</feature>
<dbReference type="InterPro" id="IPR036058">
    <property type="entry name" value="Kazal_dom_sf"/>
</dbReference>
<feature type="compositionally biased region" description="Basic and acidic residues" evidence="9">
    <location>
        <begin position="679"/>
        <end position="694"/>
    </location>
</feature>
<keyword evidence="8" id="KW-0813">Transport</keyword>
<feature type="transmembrane region" description="Helical" evidence="8">
    <location>
        <begin position="355"/>
        <end position="377"/>
    </location>
</feature>
<sequence>MVRSRSKMETEAPVNDGIQASGTSADNHKDNSMANSKSKTEGERKLAVFFRISKLKIFLLALSFAYLAKTMSGAYMNSMLTQIERRFNIPASLVGVINGSFEMGNLLVIAFVSYLGAKCHRPRLIAVGCAVMALGCFLIGLPHFLMGRYQYENSANLAENSSSFMAVCLANHTLATEQPSEECKKQAGSLMWVFLLVGNLIRGVGETPITPLGISYVEDFAKSENSPFYIGLLQIATILGPLFGLMLGSHCAQLYVDVGFVDLADVTLSLLDARWVGAWWLGVMICAGVNLLVSIPFFFLPRTLPMEGEENNLDLGTKGNRILLRRESVSQANQKMSEIAKDFIPYLKSLLHNPVYMLFICITVLQFSAYIGMITFMPKYLEQQYGISASDAIFLIAIYNLPIICTGYFLGGFLMKKFKISTYKAAHMGFWSSVAEYLIYFCAYFMVCKNSTVAGLTVSYEGVDQLSYMETSLYAECNHHCGCSTKVWDPVCGENGIAYVSACLAGCEVINGTGRNTVFGNCTCIPASGFPSGNSSAVLGQCNREEACGTMLYYYLILSLVCCFIYSTGAMPGYMVLIRSLKPEEKSFGVGLHALAERVFAGIPSPIYFGAMIDTTCLKWGTKRCGGEGACRMYDSDTYRLLYLTVPAVLRGVSYIPCVCILLILRKQSKNQSGNLVVEAKEEENGPAEQKDVSDAQNCTSLHLEVIDRASTDLNKD</sequence>
<keyword evidence="7" id="KW-1015">Disulfide bond</keyword>
<dbReference type="RefSeq" id="XP_054844841.1">
    <property type="nucleotide sequence ID" value="XM_054988866.1"/>
</dbReference>
<keyword evidence="3" id="KW-1003">Cell membrane</keyword>
<dbReference type="Gene3D" id="1.20.1250.20">
    <property type="entry name" value="MFS general substrate transporter like domains"/>
    <property type="match status" value="1"/>
</dbReference>
<dbReference type="PROSITE" id="PS50850">
    <property type="entry name" value="MFS"/>
    <property type="match status" value="1"/>
</dbReference>
<feature type="domain" description="Major facilitator superfamily (MFS) profile" evidence="10">
    <location>
        <begin position="58"/>
        <end position="669"/>
    </location>
</feature>
<dbReference type="NCBIfam" id="TIGR00805">
    <property type="entry name" value="oat"/>
    <property type="match status" value="1"/>
</dbReference>
<dbReference type="FunFam" id="1.20.1250.20:FF:000644">
    <property type="entry name" value="Solute carrier organic anion transporter family member"/>
    <property type="match status" value="1"/>
</dbReference>
<evidence type="ECO:0000259" key="10">
    <source>
        <dbReference type="PROSITE" id="PS50850"/>
    </source>
</evidence>
<evidence type="ECO:0000256" key="1">
    <source>
        <dbReference type="ARBA" id="ARBA00004651"/>
    </source>
</evidence>
<dbReference type="Pfam" id="PF03137">
    <property type="entry name" value="OATP"/>
    <property type="match status" value="1"/>
</dbReference>
<evidence type="ECO:0000256" key="5">
    <source>
        <dbReference type="ARBA" id="ARBA00022989"/>
    </source>
</evidence>